<gene>
    <name evidence="1" type="ORF">FKW44_020176</name>
</gene>
<protein>
    <submittedName>
        <fullName evidence="1">Uncharacterized protein</fullName>
    </submittedName>
</protein>
<organism evidence="1 2">
    <name type="scientific">Caligus rogercresseyi</name>
    <name type="common">Sea louse</name>
    <dbReference type="NCBI Taxonomy" id="217165"/>
    <lineage>
        <taxon>Eukaryota</taxon>
        <taxon>Metazoa</taxon>
        <taxon>Ecdysozoa</taxon>
        <taxon>Arthropoda</taxon>
        <taxon>Crustacea</taxon>
        <taxon>Multicrustacea</taxon>
        <taxon>Hexanauplia</taxon>
        <taxon>Copepoda</taxon>
        <taxon>Siphonostomatoida</taxon>
        <taxon>Caligidae</taxon>
        <taxon>Caligus</taxon>
    </lineage>
</organism>
<accession>A0A7T8JZB9</accession>
<evidence type="ECO:0000313" key="1">
    <source>
        <dbReference type="EMBL" id="QQP39325.1"/>
    </source>
</evidence>
<dbReference type="AlphaFoldDB" id="A0A7T8JZB9"/>
<reference evidence="2" key="1">
    <citation type="submission" date="2021-01" db="EMBL/GenBank/DDBJ databases">
        <title>Caligus Genome Assembly.</title>
        <authorList>
            <person name="Gallardo-Escarate C."/>
        </authorList>
    </citation>
    <scope>NUCLEOTIDE SEQUENCE [LARGE SCALE GENOMIC DNA]</scope>
</reference>
<feature type="non-terminal residue" evidence="1">
    <location>
        <position position="1"/>
    </location>
</feature>
<evidence type="ECO:0000313" key="2">
    <source>
        <dbReference type="Proteomes" id="UP000595437"/>
    </source>
</evidence>
<keyword evidence="2" id="KW-1185">Reference proteome</keyword>
<dbReference type="EMBL" id="CP045903">
    <property type="protein sequence ID" value="QQP39325.1"/>
    <property type="molecule type" value="Genomic_DNA"/>
</dbReference>
<proteinExistence type="predicted"/>
<sequence>YCALRLRIPKTQDSSWNYAFEVTKFSPFSICTTSPYFEKGATILPKKSTPGQ</sequence>
<dbReference type="Proteomes" id="UP000595437">
    <property type="component" value="Chromosome 14"/>
</dbReference>
<name>A0A7T8JZB9_CALRO</name>